<keyword evidence="10" id="KW-1185">Reference proteome</keyword>
<dbReference type="OrthoDB" id="6077919at2759"/>
<accession>L8HD24</accession>
<feature type="domain" description="C2H2-type" evidence="8">
    <location>
        <begin position="463"/>
        <end position="489"/>
    </location>
</feature>
<dbReference type="GO" id="GO:0008270">
    <property type="term" value="F:zinc ion binding"/>
    <property type="evidence" value="ECO:0007669"/>
    <property type="project" value="UniProtKB-KW"/>
</dbReference>
<dbReference type="InterPro" id="IPR013087">
    <property type="entry name" value="Znf_C2H2_type"/>
</dbReference>
<dbReference type="GO" id="GO:0000981">
    <property type="term" value="F:DNA-binding transcription factor activity, RNA polymerase II-specific"/>
    <property type="evidence" value="ECO:0007669"/>
    <property type="project" value="TreeGrafter"/>
</dbReference>
<dbReference type="RefSeq" id="XP_004367741.1">
    <property type="nucleotide sequence ID" value="XM_004367684.1"/>
</dbReference>
<dbReference type="Gene3D" id="3.30.160.60">
    <property type="entry name" value="Classic Zinc Finger"/>
    <property type="match status" value="2"/>
</dbReference>
<feature type="domain" description="C2H2-type" evidence="8">
    <location>
        <begin position="490"/>
        <end position="513"/>
    </location>
</feature>
<dbReference type="Proteomes" id="UP000011083">
    <property type="component" value="Unassembled WGS sequence"/>
</dbReference>
<evidence type="ECO:0000259" key="8">
    <source>
        <dbReference type="PROSITE" id="PS50157"/>
    </source>
</evidence>
<dbReference type="EMBL" id="KB007875">
    <property type="protein sequence ID" value="ELR22648.1"/>
    <property type="molecule type" value="Genomic_DNA"/>
</dbReference>
<dbReference type="SMART" id="SM00355">
    <property type="entry name" value="ZnF_C2H2"/>
    <property type="match status" value="4"/>
</dbReference>
<dbReference type="STRING" id="1257118.L8HD24"/>
<keyword evidence="1" id="KW-0479">Metal-binding</keyword>
<keyword evidence="2" id="KW-0677">Repeat</keyword>
<feature type="compositionally biased region" description="Basic and acidic residues" evidence="7">
    <location>
        <begin position="108"/>
        <end position="117"/>
    </location>
</feature>
<proteinExistence type="predicted"/>
<keyword evidence="4" id="KW-0862">Zinc</keyword>
<evidence type="ECO:0000313" key="9">
    <source>
        <dbReference type="EMBL" id="ELR22648.1"/>
    </source>
</evidence>
<dbReference type="VEuPathDB" id="AmoebaDB:ACA1_331960"/>
<protein>
    <submittedName>
        <fullName evidence="9">Zinc finger, c2h2 type domain containing protein</fullName>
    </submittedName>
</protein>
<evidence type="ECO:0000256" key="7">
    <source>
        <dbReference type="SAM" id="MobiDB-lite"/>
    </source>
</evidence>
<name>L8HD24_ACACF</name>
<gene>
    <name evidence="9" type="ORF">ACA1_331960</name>
</gene>
<dbReference type="PROSITE" id="PS50157">
    <property type="entry name" value="ZINC_FINGER_C2H2_2"/>
    <property type="match status" value="3"/>
</dbReference>
<dbReference type="AlphaFoldDB" id="L8HD24"/>
<dbReference type="PANTHER" id="PTHR24409">
    <property type="entry name" value="ZINC FINGER PROTEIN 142"/>
    <property type="match status" value="1"/>
</dbReference>
<dbReference type="PROSITE" id="PS00028">
    <property type="entry name" value="ZINC_FINGER_C2H2_1"/>
    <property type="match status" value="2"/>
</dbReference>
<evidence type="ECO:0000256" key="1">
    <source>
        <dbReference type="ARBA" id="ARBA00022723"/>
    </source>
</evidence>
<sequence>MNPRANNEQVEELDEVRKQMKADYAKRSQLPPPSTRHGSDADGDDDSVDHGGERVRWLRDFAAVLENVYALPLDASISSTSAECRQFMDKGTSLLYLISAIISRRTDLPDDIDHGDEPDPSTASAADEQPPPPRVVLRFIEGVNAAAAAAVEWRFPVQQGLEAEGDATSSSSSAGGQEHQVWMARAVADQRNRDTSAMAIDVQCRRRAADMRGRVEAEEARRKRHGKQHFHFPRVNDLMNTKLKKNKEKLEVVEAEERERRQRLEAERQASPSVAEFFGRLFRLRQGAAMRIGLTDPHGNAFRYKVTVTVAMMGELTNYTVGANGREMRFASCQLAKPFGCFQTCKRFGSGQQLIHHMWAKGLHRPPVSDISPEAASPAHRCPQCSKSFGSEQALKAHSDTKLHVRCEECGSRFRNEDMMRQHCKDKHLRDQRFKEEGITSTPWCYKKQYAKAIPFYWPRPKFCCEMEGCGRAFMSTEQLSHHHRSVKHYKCQECTKMFEKRTHMFRHYKAKHDPAVYQQGLVDRLQAKLTRVRSSMERERFGTMRWAEKKEKLEIKLARAMGLSLDEV</sequence>
<evidence type="ECO:0000256" key="6">
    <source>
        <dbReference type="SAM" id="Coils"/>
    </source>
</evidence>
<dbReference type="GO" id="GO:0005634">
    <property type="term" value="C:nucleus"/>
    <property type="evidence" value="ECO:0007669"/>
    <property type="project" value="TreeGrafter"/>
</dbReference>
<feature type="compositionally biased region" description="Basic and acidic residues" evidence="7">
    <location>
        <begin position="15"/>
        <end position="26"/>
    </location>
</feature>
<evidence type="ECO:0000313" key="10">
    <source>
        <dbReference type="Proteomes" id="UP000011083"/>
    </source>
</evidence>
<organism evidence="9 10">
    <name type="scientific">Acanthamoeba castellanii (strain ATCC 30010 / Neff)</name>
    <dbReference type="NCBI Taxonomy" id="1257118"/>
    <lineage>
        <taxon>Eukaryota</taxon>
        <taxon>Amoebozoa</taxon>
        <taxon>Discosea</taxon>
        <taxon>Longamoebia</taxon>
        <taxon>Centramoebida</taxon>
        <taxon>Acanthamoebidae</taxon>
        <taxon>Acanthamoeba</taxon>
    </lineage>
</organism>
<evidence type="ECO:0000256" key="2">
    <source>
        <dbReference type="ARBA" id="ARBA00022737"/>
    </source>
</evidence>
<dbReference type="GO" id="GO:0000977">
    <property type="term" value="F:RNA polymerase II transcription regulatory region sequence-specific DNA binding"/>
    <property type="evidence" value="ECO:0007669"/>
    <property type="project" value="TreeGrafter"/>
</dbReference>
<reference evidence="9 10" key="1">
    <citation type="journal article" date="2013" name="Genome Biol.">
        <title>Genome of Acanthamoeba castellanii highlights extensive lateral gene transfer and early evolution of tyrosine kinase signaling.</title>
        <authorList>
            <person name="Clarke M."/>
            <person name="Lohan A.J."/>
            <person name="Liu B."/>
            <person name="Lagkouvardos I."/>
            <person name="Roy S."/>
            <person name="Zafar N."/>
            <person name="Bertelli C."/>
            <person name="Schilde C."/>
            <person name="Kianianmomeni A."/>
            <person name="Burglin T.R."/>
            <person name="Frech C."/>
            <person name="Turcotte B."/>
            <person name="Kopec K.O."/>
            <person name="Synnott J.M."/>
            <person name="Choo C."/>
            <person name="Paponov I."/>
            <person name="Finkler A."/>
            <person name="Soon Heng Tan C."/>
            <person name="Hutchins A.P."/>
            <person name="Weinmeier T."/>
            <person name="Rattei T."/>
            <person name="Chu J.S."/>
            <person name="Gimenez G."/>
            <person name="Irimia M."/>
            <person name="Rigden D.J."/>
            <person name="Fitzpatrick D.A."/>
            <person name="Lorenzo-Morales J."/>
            <person name="Bateman A."/>
            <person name="Chiu C.H."/>
            <person name="Tang P."/>
            <person name="Hegemann P."/>
            <person name="Fromm H."/>
            <person name="Raoult D."/>
            <person name="Greub G."/>
            <person name="Miranda-Saavedra D."/>
            <person name="Chen N."/>
            <person name="Nash P."/>
            <person name="Ginger M.L."/>
            <person name="Horn M."/>
            <person name="Schaap P."/>
            <person name="Caler L."/>
            <person name="Loftus B."/>
        </authorList>
    </citation>
    <scope>NUCLEOTIDE SEQUENCE [LARGE SCALE GENOMIC DNA]</scope>
    <source>
        <strain evidence="9 10">Neff</strain>
    </source>
</reference>
<feature type="domain" description="C2H2-type" evidence="8">
    <location>
        <begin position="380"/>
        <end position="409"/>
    </location>
</feature>
<evidence type="ECO:0000256" key="3">
    <source>
        <dbReference type="ARBA" id="ARBA00022771"/>
    </source>
</evidence>
<evidence type="ECO:0000256" key="4">
    <source>
        <dbReference type="ARBA" id="ARBA00022833"/>
    </source>
</evidence>
<feature type="coiled-coil region" evidence="6">
    <location>
        <begin position="236"/>
        <end position="267"/>
    </location>
</feature>
<keyword evidence="3 5" id="KW-0863">Zinc-finger</keyword>
<feature type="region of interest" description="Disordered" evidence="7">
    <location>
        <begin position="108"/>
        <end position="132"/>
    </location>
</feature>
<dbReference type="Pfam" id="PF13912">
    <property type="entry name" value="zf-C2H2_6"/>
    <property type="match status" value="1"/>
</dbReference>
<keyword evidence="6" id="KW-0175">Coiled coil</keyword>
<evidence type="ECO:0000256" key="5">
    <source>
        <dbReference type="PROSITE-ProRule" id="PRU00042"/>
    </source>
</evidence>
<dbReference type="KEGG" id="acan:ACA1_331960"/>
<dbReference type="PANTHER" id="PTHR24409:SF295">
    <property type="entry name" value="AZ2-RELATED"/>
    <property type="match status" value="1"/>
</dbReference>
<dbReference type="GeneID" id="14923600"/>
<feature type="region of interest" description="Disordered" evidence="7">
    <location>
        <begin position="1"/>
        <end position="49"/>
    </location>
</feature>